<accession>F8MXP6</accession>
<proteinExistence type="predicted"/>
<reference evidence="3" key="1">
    <citation type="journal article" date="2011" name="Genetics">
        <title>Massive changes in genome architecture accompany the transition to self-fertility in the filamentous fungus Neurospora tetrasperma.</title>
        <authorList>
            <person name="Ellison C.E."/>
            <person name="Stajich J.E."/>
            <person name="Jacobson D.J."/>
            <person name="Natvig D.O."/>
            <person name="Lapidus A."/>
            <person name="Foster B."/>
            <person name="Aerts A."/>
            <person name="Riley R."/>
            <person name="Lindquist E.A."/>
            <person name="Grigoriev I.V."/>
            <person name="Taylor J.W."/>
        </authorList>
    </citation>
    <scope>NUCLEOTIDE SEQUENCE [LARGE SCALE GENOMIC DNA]</scope>
    <source>
        <strain evidence="3">FGSC 2508 / P0657</strain>
    </source>
</reference>
<feature type="transmembrane region" description="Helical" evidence="1">
    <location>
        <begin position="35"/>
        <end position="56"/>
    </location>
</feature>
<dbReference type="RefSeq" id="XP_009854468.1">
    <property type="nucleotide sequence ID" value="XM_009856166.1"/>
</dbReference>
<dbReference type="AlphaFoldDB" id="F8MXP6"/>
<evidence type="ECO:0000313" key="2">
    <source>
        <dbReference type="EMBL" id="EGO54517.1"/>
    </source>
</evidence>
<keyword evidence="1" id="KW-1133">Transmembrane helix</keyword>
<organism evidence="2 3">
    <name type="scientific">Neurospora tetrasperma (strain FGSC 2508 / ATCC MYA-4615 / P0657)</name>
    <dbReference type="NCBI Taxonomy" id="510951"/>
    <lineage>
        <taxon>Eukaryota</taxon>
        <taxon>Fungi</taxon>
        <taxon>Dikarya</taxon>
        <taxon>Ascomycota</taxon>
        <taxon>Pezizomycotina</taxon>
        <taxon>Sordariomycetes</taxon>
        <taxon>Sordariomycetidae</taxon>
        <taxon>Sordariales</taxon>
        <taxon>Sordariaceae</taxon>
        <taxon>Neurospora</taxon>
    </lineage>
</organism>
<dbReference type="EMBL" id="GL891307">
    <property type="protein sequence ID" value="EGO54517.1"/>
    <property type="molecule type" value="Genomic_DNA"/>
</dbReference>
<dbReference type="HOGENOM" id="CLU_2073813_0_0_1"/>
<sequence length="118" mass="12626">MNNGEYFLQNPGVRPASAMINVGNGRQATITRPGAFLITPGLAFSLVSVHVLASLGVGFNRFEPTSNLIGYIASASGRDVLAIGIVMLEVKLRVPVNAHLVPRFNGRVSFSSIKNPKY</sequence>
<dbReference type="KEGG" id="nte:NEUTE1DRAFT140822"/>
<keyword evidence="1" id="KW-0812">Transmembrane</keyword>
<dbReference type="OrthoDB" id="10351468at2759"/>
<gene>
    <name evidence="2" type="ORF">NEUTE1DRAFT_140822</name>
</gene>
<name>F8MXP6_NEUT8</name>
<protein>
    <submittedName>
        <fullName evidence="2">Uncharacterized protein</fullName>
    </submittedName>
</protein>
<evidence type="ECO:0000256" key="1">
    <source>
        <dbReference type="SAM" id="Phobius"/>
    </source>
</evidence>
<evidence type="ECO:0000313" key="3">
    <source>
        <dbReference type="Proteomes" id="UP000008065"/>
    </source>
</evidence>
<dbReference type="GeneID" id="20826186"/>
<dbReference type="Proteomes" id="UP000008065">
    <property type="component" value="Unassembled WGS sequence"/>
</dbReference>
<dbReference type="VEuPathDB" id="FungiDB:NEUTE1DRAFT_140822"/>
<keyword evidence="3" id="KW-1185">Reference proteome</keyword>
<keyword evidence="1" id="KW-0472">Membrane</keyword>